<dbReference type="RefSeq" id="WP_208175874.1">
    <property type="nucleotide sequence ID" value="NZ_JAGETZ010000006.1"/>
</dbReference>
<evidence type="ECO:0008006" key="3">
    <source>
        <dbReference type="Google" id="ProtNLM"/>
    </source>
</evidence>
<dbReference type="EMBL" id="JAGETZ010000006">
    <property type="protein sequence ID" value="MBO2010237.1"/>
    <property type="molecule type" value="Genomic_DNA"/>
</dbReference>
<organism evidence="1 2">
    <name type="scientific">Hymenobacter negativus</name>
    <dbReference type="NCBI Taxonomy" id="2795026"/>
    <lineage>
        <taxon>Bacteria</taxon>
        <taxon>Pseudomonadati</taxon>
        <taxon>Bacteroidota</taxon>
        <taxon>Cytophagia</taxon>
        <taxon>Cytophagales</taxon>
        <taxon>Hymenobacteraceae</taxon>
        <taxon>Hymenobacter</taxon>
    </lineage>
</organism>
<accession>A0ABS3QGE6</accession>
<gene>
    <name evidence="1" type="ORF">J4E00_14340</name>
</gene>
<protein>
    <recommendedName>
        <fullName evidence="3">STAS/SEC14 domain-containing protein</fullName>
    </recommendedName>
</protein>
<evidence type="ECO:0000313" key="2">
    <source>
        <dbReference type="Proteomes" id="UP000664369"/>
    </source>
</evidence>
<keyword evidence="2" id="KW-1185">Reference proteome</keyword>
<sequence>MSLANPLLLFKNNAGQLLADPTGFLRTNWGSQARTLAETRDLFINMQRELQRHRWSRILINQVGMAPFSQAEQQWVAHEWLPQAVQAGGYRHGAVLVSHDVLVRLATAYVTTHVQGLPLVYRSFDKDADAVRWLVQQPKSPIG</sequence>
<proteinExistence type="predicted"/>
<evidence type="ECO:0000313" key="1">
    <source>
        <dbReference type="EMBL" id="MBO2010237.1"/>
    </source>
</evidence>
<dbReference type="Proteomes" id="UP000664369">
    <property type="component" value="Unassembled WGS sequence"/>
</dbReference>
<comment type="caution">
    <text evidence="1">The sequence shown here is derived from an EMBL/GenBank/DDBJ whole genome shotgun (WGS) entry which is preliminary data.</text>
</comment>
<reference evidence="1 2" key="1">
    <citation type="submission" date="2021-03" db="EMBL/GenBank/DDBJ databases">
        <authorList>
            <person name="Kim M.K."/>
        </authorList>
    </citation>
    <scope>NUCLEOTIDE SEQUENCE [LARGE SCALE GENOMIC DNA]</scope>
    <source>
        <strain evidence="1 2">BT442</strain>
    </source>
</reference>
<name>A0ABS3QGE6_9BACT</name>